<reference evidence="5 6" key="1">
    <citation type="journal article" date="2020" name="Genomics">
        <title>Complete, high-quality genomes from long-read metagenomic sequencing of two wolf lichen thalli reveals enigmatic genome architecture.</title>
        <authorList>
            <person name="McKenzie S.K."/>
            <person name="Walston R.F."/>
            <person name="Allen J.L."/>
        </authorList>
    </citation>
    <scope>NUCLEOTIDE SEQUENCE [LARGE SCALE GENOMIC DNA]</scope>
    <source>
        <strain evidence="5">WasteWater1</strain>
    </source>
</reference>
<accession>A0A8H6FD00</accession>
<dbReference type="InterPro" id="IPR020373">
    <property type="entry name" value="Kgd4/YMR-31"/>
</dbReference>
<dbReference type="Proteomes" id="UP000593566">
    <property type="component" value="Unassembled WGS sequence"/>
</dbReference>
<protein>
    <submittedName>
        <fullName evidence="5">Uncharacterized protein</fullName>
    </submittedName>
</protein>
<dbReference type="AlphaFoldDB" id="A0A8H6FD00"/>
<organism evidence="5 6">
    <name type="scientific">Letharia lupina</name>
    <dbReference type="NCBI Taxonomy" id="560253"/>
    <lineage>
        <taxon>Eukaryota</taxon>
        <taxon>Fungi</taxon>
        <taxon>Dikarya</taxon>
        <taxon>Ascomycota</taxon>
        <taxon>Pezizomycotina</taxon>
        <taxon>Lecanoromycetes</taxon>
        <taxon>OSLEUM clade</taxon>
        <taxon>Lecanoromycetidae</taxon>
        <taxon>Lecanorales</taxon>
        <taxon>Lecanorineae</taxon>
        <taxon>Parmeliaceae</taxon>
        <taxon>Letharia</taxon>
    </lineage>
</organism>
<gene>
    <name evidence="5" type="ORF">HO133_010531</name>
</gene>
<keyword evidence="6" id="KW-1185">Reference proteome</keyword>
<dbReference type="GO" id="GO:0005739">
    <property type="term" value="C:mitochondrion"/>
    <property type="evidence" value="ECO:0007669"/>
    <property type="project" value="UniProtKB-SubCell"/>
</dbReference>
<feature type="region of interest" description="Disordered" evidence="4">
    <location>
        <begin position="49"/>
        <end position="137"/>
    </location>
</feature>
<dbReference type="Pfam" id="PF10937">
    <property type="entry name" value="Kgd4-YMR31"/>
    <property type="match status" value="1"/>
</dbReference>
<evidence type="ECO:0000313" key="5">
    <source>
        <dbReference type="EMBL" id="KAF6223957.1"/>
    </source>
</evidence>
<dbReference type="GeneID" id="59338921"/>
<comment type="similarity">
    <text evidence="3">Belongs to the alpha-ketoglutarate dehydrogenase component 4 family.</text>
</comment>
<evidence type="ECO:0000256" key="4">
    <source>
        <dbReference type="SAM" id="MobiDB-lite"/>
    </source>
</evidence>
<dbReference type="EMBL" id="JACCJB010000009">
    <property type="protein sequence ID" value="KAF6223957.1"/>
    <property type="molecule type" value="Genomic_DNA"/>
</dbReference>
<comment type="caution">
    <text evidence="5">The sequence shown here is derived from an EMBL/GenBank/DDBJ whole genome shotgun (WGS) entry which is preliminary data.</text>
</comment>
<keyword evidence="2" id="KW-0496">Mitochondrion</keyword>
<feature type="compositionally biased region" description="Low complexity" evidence="4">
    <location>
        <begin position="91"/>
        <end position="101"/>
    </location>
</feature>
<evidence type="ECO:0000256" key="2">
    <source>
        <dbReference type="ARBA" id="ARBA00023128"/>
    </source>
</evidence>
<comment type="subcellular location">
    <subcellularLocation>
        <location evidence="1">Mitochondrion</location>
    </subcellularLocation>
</comment>
<dbReference type="GO" id="GO:0006103">
    <property type="term" value="P:2-oxoglutarate metabolic process"/>
    <property type="evidence" value="ECO:0007669"/>
    <property type="project" value="InterPro"/>
</dbReference>
<dbReference type="RefSeq" id="XP_037153017.1">
    <property type="nucleotide sequence ID" value="XM_037301383.1"/>
</dbReference>
<evidence type="ECO:0000313" key="6">
    <source>
        <dbReference type="Proteomes" id="UP000593566"/>
    </source>
</evidence>
<name>A0A8H6FD00_9LECA</name>
<evidence type="ECO:0000256" key="1">
    <source>
        <dbReference type="ARBA" id="ARBA00004173"/>
    </source>
</evidence>
<proteinExistence type="inferred from homology"/>
<sequence>MHPTRLLLARTPLIKFLGKRVPPSTSPQDSIPLLNPTVLTVTTSETITPAAPANEPAPHPASPSHSLPDSFMAYRSKAQQHGPLGGHHRPSSSQPSSSASSSPPPSSINASHAYGGIGGHSGHELGSVEPNAGKGEVWDRSELPKRFGRMAWTEDEIEALELGGANLRAGSLPVSLLTQRVVTARSTHNHDDLRTLPSHIVRFPFLSITFELITFGINQQLSAHREIKFNICSFSQLYHLLTARTGTIKTSIRYFRPSVVAMPSRQKKALRDSMLTQAFFNQAGNGICDCCSGAIHNNASTEEVADTGSGKNPLKCSVIETNDRTGDEKYNNLTPEEYQKLHTSDKIFGPRGVLRELNLALEQRNSEPAMYERIQPMETFDLGNLDEVAETYDKRCEIFRDEEERGMANLAAGISDLVVIANDSKRSSDDRLAAELDIHNLNIYGKTILPLTSCLRQVQLFNVEKRFGFVEESYQALYNDEKKRRGEDVPAGTALSFRQKYNNPLQLTGSAAKPRGKGKKRLGMVKALVEVQRNGKLALAETQNLEKILSDAEKSIELPGLPASFSYNEAPIPDDIPDHIKRRFFDAESAYEEIMDLQEEATTLLCRVESTFDLWYSASQEAWESGKRIIHEMPLFREYEYTRISLHALFYVASRQEIKIVEYYSSEGAPKLPPLINQAFKLKSLSLEEFEKDWDMRCLALHDSFPSVDKKVADTDKMLKETGERDLPKSGLWKWLF</sequence>
<evidence type="ECO:0000256" key="3">
    <source>
        <dbReference type="ARBA" id="ARBA00043970"/>
    </source>
</evidence>